<protein>
    <recommendedName>
        <fullName evidence="4">Sigma factor regulator C-terminal domain-containing protein</fullName>
    </recommendedName>
</protein>
<dbReference type="Proteomes" id="UP000440713">
    <property type="component" value="Unassembled WGS sequence"/>
</dbReference>
<keyword evidence="1" id="KW-0812">Transmembrane</keyword>
<gene>
    <name evidence="2" type="ORF">FYJ71_04750</name>
</gene>
<name>A0A6N7XFX1_9FIRM</name>
<sequence length="455" mass="53173">MNNDKQKKIDNRIEELKKEFNTNGKSNTKSENDKIFSENALESESKLYEQITKEIKKRIRKTVLKTIAVIAIIATALVFIINPVIKSMYPDFVGLSTSSEKKYLKNASLYDNIQYWIFKTMPIDFNKYDEPDKLSELVYSFYNTTQPFTRSGLVEVVDNHFGDYQFIVNTISPNVSSMSNSRSNVIQFKRGNTIKDTNNNYYSDFYFPASYYETLTENNKTNDNEHNKKIIESIKKLPDSAVVSASIFTKNVGSVRDITIYMKKNYPLVNMFWMPVVDTVVYNKIENIYKSKSENLEDYRIFQLGISVDSQMKYQSNLNSLYDQIENYSEEKIKDIYLDNLNKITNNPTLFFTFCDFSSIIPHYEKINSSFGSAYSVGFEFNSDKELYENVKRGNTDHYYYTFNEYLENIRKSDKVQTHSFTATLQKNELLRLLNDTRILTANIMSVNMSEYPQQ</sequence>
<comment type="caution">
    <text evidence="2">The sequence shown here is derived from an EMBL/GenBank/DDBJ whole genome shotgun (WGS) entry which is preliminary data.</text>
</comment>
<evidence type="ECO:0000313" key="3">
    <source>
        <dbReference type="Proteomes" id="UP000440713"/>
    </source>
</evidence>
<keyword evidence="1" id="KW-1133">Transmembrane helix</keyword>
<organism evidence="2 3">
    <name type="scientific">Peptostreptococcus porci</name>
    <dbReference type="NCBI Taxonomy" id="2652282"/>
    <lineage>
        <taxon>Bacteria</taxon>
        <taxon>Bacillati</taxon>
        <taxon>Bacillota</taxon>
        <taxon>Clostridia</taxon>
        <taxon>Peptostreptococcales</taxon>
        <taxon>Peptostreptococcaceae</taxon>
        <taxon>Peptostreptococcus</taxon>
    </lineage>
</organism>
<keyword evidence="3" id="KW-1185">Reference proteome</keyword>
<accession>A0A6N7XFX1</accession>
<dbReference type="AlphaFoldDB" id="A0A6N7XFX1"/>
<dbReference type="RefSeq" id="WP_154537678.1">
    <property type="nucleotide sequence ID" value="NZ_VUNE01000002.1"/>
</dbReference>
<dbReference type="EMBL" id="VUNE01000002">
    <property type="protein sequence ID" value="MST62284.1"/>
    <property type="molecule type" value="Genomic_DNA"/>
</dbReference>
<reference evidence="2 3" key="1">
    <citation type="submission" date="2019-08" db="EMBL/GenBank/DDBJ databases">
        <title>In-depth cultivation of the pig gut microbiome towards novel bacterial diversity and tailored functional studies.</title>
        <authorList>
            <person name="Wylensek D."/>
            <person name="Hitch T.C.A."/>
            <person name="Clavel T."/>
        </authorList>
    </citation>
    <scope>NUCLEOTIDE SEQUENCE [LARGE SCALE GENOMIC DNA]</scope>
    <source>
        <strain evidence="2 3">WCA-SAB-591-4A-A</strain>
    </source>
</reference>
<evidence type="ECO:0000313" key="2">
    <source>
        <dbReference type="EMBL" id="MST62284.1"/>
    </source>
</evidence>
<feature type="transmembrane region" description="Helical" evidence="1">
    <location>
        <begin position="63"/>
        <end position="85"/>
    </location>
</feature>
<evidence type="ECO:0008006" key="4">
    <source>
        <dbReference type="Google" id="ProtNLM"/>
    </source>
</evidence>
<evidence type="ECO:0000256" key="1">
    <source>
        <dbReference type="SAM" id="Phobius"/>
    </source>
</evidence>
<keyword evidence="1" id="KW-0472">Membrane</keyword>
<proteinExistence type="predicted"/>